<keyword evidence="6 7" id="KW-0472">Membrane</keyword>
<evidence type="ECO:0000256" key="7">
    <source>
        <dbReference type="SAM" id="Phobius"/>
    </source>
</evidence>
<evidence type="ECO:0000259" key="9">
    <source>
        <dbReference type="Pfam" id="PF07662"/>
    </source>
</evidence>
<comment type="similarity">
    <text evidence="2">Belongs to the concentrative nucleoside transporter (CNT) (TC 2.A.41) family.</text>
</comment>
<dbReference type="EMBL" id="OV121142">
    <property type="protein sequence ID" value="CAH0549620.1"/>
    <property type="molecule type" value="Genomic_DNA"/>
</dbReference>
<feature type="transmembrane region" description="Helical" evidence="7">
    <location>
        <begin position="83"/>
        <end position="103"/>
    </location>
</feature>
<evidence type="ECO:0000256" key="5">
    <source>
        <dbReference type="ARBA" id="ARBA00022989"/>
    </source>
</evidence>
<dbReference type="AlphaFoldDB" id="A0A9P0AWL1"/>
<dbReference type="PANTHER" id="PTHR10590">
    <property type="entry name" value="SODIUM/NUCLEOSIDE COTRANSPORTER"/>
    <property type="match status" value="1"/>
</dbReference>
<feature type="transmembrane region" description="Helical" evidence="7">
    <location>
        <begin position="40"/>
        <end position="63"/>
    </location>
</feature>
<evidence type="ECO:0000256" key="4">
    <source>
        <dbReference type="ARBA" id="ARBA00022692"/>
    </source>
</evidence>
<evidence type="ECO:0000313" key="11">
    <source>
        <dbReference type="EMBL" id="CAH0549620.1"/>
    </source>
</evidence>
<evidence type="ECO:0000256" key="6">
    <source>
        <dbReference type="ARBA" id="ARBA00023136"/>
    </source>
</evidence>
<keyword evidence="12" id="KW-1185">Reference proteome</keyword>
<feature type="transmembrane region" description="Helical" evidence="7">
    <location>
        <begin position="540"/>
        <end position="562"/>
    </location>
</feature>
<reference evidence="11" key="1">
    <citation type="submission" date="2021-12" db="EMBL/GenBank/DDBJ databases">
        <authorList>
            <person name="King R."/>
        </authorList>
    </citation>
    <scope>NUCLEOTIDE SEQUENCE</scope>
</reference>
<feature type="transmembrane region" description="Helical" evidence="7">
    <location>
        <begin position="149"/>
        <end position="168"/>
    </location>
</feature>
<dbReference type="Pfam" id="PF07670">
    <property type="entry name" value="Gate"/>
    <property type="match status" value="1"/>
</dbReference>
<gene>
    <name evidence="11" type="ORF">MELIAE_LOCUS2712</name>
</gene>
<evidence type="ECO:0008006" key="13">
    <source>
        <dbReference type="Google" id="ProtNLM"/>
    </source>
</evidence>
<feature type="domain" description="Concentrative nucleoside transporter N-terminal" evidence="8">
    <location>
        <begin position="157"/>
        <end position="228"/>
    </location>
</feature>
<protein>
    <recommendedName>
        <fullName evidence="13">Sodium/nucleoside cotransporter</fullName>
    </recommendedName>
</protein>
<dbReference type="InterPro" id="IPR011642">
    <property type="entry name" value="Gate_dom"/>
</dbReference>
<feature type="transmembrane region" description="Helical" evidence="7">
    <location>
        <begin position="180"/>
        <end position="199"/>
    </location>
</feature>
<dbReference type="GO" id="GO:0005415">
    <property type="term" value="F:nucleoside:sodium symporter activity"/>
    <property type="evidence" value="ECO:0007669"/>
    <property type="project" value="TreeGrafter"/>
</dbReference>
<feature type="domain" description="Nucleoside transporter/FeoB GTPase Gate" evidence="10">
    <location>
        <begin position="254"/>
        <end position="347"/>
    </location>
</feature>
<dbReference type="InterPro" id="IPR011657">
    <property type="entry name" value="CNT_C_dom"/>
</dbReference>
<dbReference type="PANTHER" id="PTHR10590:SF4">
    <property type="entry name" value="SOLUTE CARRIER FAMILY 28 MEMBER 3"/>
    <property type="match status" value="1"/>
</dbReference>
<comment type="subcellular location">
    <subcellularLocation>
        <location evidence="1">Cell membrane</location>
        <topology evidence="1">Multi-pass membrane protein</topology>
    </subcellularLocation>
</comment>
<feature type="transmembrane region" description="Helical" evidence="7">
    <location>
        <begin position="409"/>
        <end position="440"/>
    </location>
</feature>
<name>A0A9P0AWL1_BRAAE</name>
<evidence type="ECO:0000259" key="10">
    <source>
        <dbReference type="Pfam" id="PF07670"/>
    </source>
</evidence>
<keyword evidence="5 7" id="KW-1133">Transmembrane helix</keyword>
<evidence type="ECO:0000256" key="2">
    <source>
        <dbReference type="ARBA" id="ARBA00009033"/>
    </source>
</evidence>
<dbReference type="InterPro" id="IPR008276">
    <property type="entry name" value="C_nuclsd_transpt"/>
</dbReference>
<keyword evidence="4 7" id="KW-0812">Transmembrane</keyword>
<proteinExistence type="inferred from homology"/>
<keyword evidence="3" id="KW-1003">Cell membrane</keyword>
<dbReference type="InterPro" id="IPR002668">
    <property type="entry name" value="CNT_N_dom"/>
</dbReference>
<feature type="transmembrane region" description="Helical" evidence="7">
    <location>
        <begin position="124"/>
        <end position="143"/>
    </location>
</feature>
<accession>A0A9P0AWL1</accession>
<feature type="transmembrane region" description="Helical" evidence="7">
    <location>
        <begin position="247"/>
        <end position="269"/>
    </location>
</feature>
<evidence type="ECO:0000259" key="8">
    <source>
        <dbReference type="Pfam" id="PF01773"/>
    </source>
</evidence>
<feature type="transmembrane region" description="Helical" evidence="7">
    <location>
        <begin position="504"/>
        <end position="528"/>
    </location>
</feature>
<dbReference type="OrthoDB" id="6075923at2759"/>
<dbReference type="Proteomes" id="UP001154078">
    <property type="component" value="Chromosome 11"/>
</dbReference>
<dbReference type="Pfam" id="PF07662">
    <property type="entry name" value="Nucleos_tra2_C"/>
    <property type="match status" value="1"/>
</dbReference>
<organism evidence="11 12">
    <name type="scientific">Brassicogethes aeneus</name>
    <name type="common">Rape pollen beetle</name>
    <name type="synonym">Meligethes aeneus</name>
    <dbReference type="NCBI Taxonomy" id="1431903"/>
    <lineage>
        <taxon>Eukaryota</taxon>
        <taxon>Metazoa</taxon>
        <taxon>Ecdysozoa</taxon>
        <taxon>Arthropoda</taxon>
        <taxon>Hexapoda</taxon>
        <taxon>Insecta</taxon>
        <taxon>Pterygota</taxon>
        <taxon>Neoptera</taxon>
        <taxon>Endopterygota</taxon>
        <taxon>Coleoptera</taxon>
        <taxon>Polyphaga</taxon>
        <taxon>Cucujiformia</taxon>
        <taxon>Nitidulidae</taxon>
        <taxon>Meligethinae</taxon>
        <taxon>Brassicogethes</taxon>
    </lineage>
</organism>
<dbReference type="Pfam" id="PF01773">
    <property type="entry name" value="Nucleos_tra2_N"/>
    <property type="match status" value="1"/>
</dbReference>
<evidence type="ECO:0000313" key="12">
    <source>
        <dbReference type="Proteomes" id="UP001154078"/>
    </source>
</evidence>
<dbReference type="GO" id="GO:0005886">
    <property type="term" value="C:plasma membrane"/>
    <property type="evidence" value="ECO:0007669"/>
    <property type="project" value="UniProtKB-SubCell"/>
</dbReference>
<feature type="domain" description="Concentrative nucleoside transporter C-terminal" evidence="9">
    <location>
        <begin position="353"/>
        <end position="558"/>
    </location>
</feature>
<evidence type="ECO:0000256" key="1">
    <source>
        <dbReference type="ARBA" id="ARBA00004651"/>
    </source>
</evidence>
<feature type="transmembrane region" description="Helical" evidence="7">
    <location>
        <begin position="327"/>
        <end position="346"/>
    </location>
</feature>
<sequence>METNGNGSQAYIITNSQLGLELDPKDEKDKNENEPKKRNLIFWKCLVFGVFSGYFLWATIYYVQDLKRLSISDSACSGYGCLMILYIFILYGITYTYIIKPYLEKHVLKFLVYPITSCLKKIKYIDQLFSAAFFLGVFGYLIFDTSDNRSRLMPISGLLVFLLIGFLMSNNKKKIPWHTVLWGLKLQFIFGFITIRWNVGRQIFSCIGDKITTFLHYSQEGAKFVYGDTLVLGEINPETNVRDLGGVFAFSGILTVYFMAFMINILYYYGIMQKVVKVIGEFLQMVMDTTICESVNTAANIFLGMTEAPLLLKPYLKNLTNSEINSIMTSGFATVAGSVMAAYISYGADPAALITASVMSAPAALCFSKMMVPETEEVKITKENVDIVENEYESVLDAASQGVSMGLQIVLGICSSVIAFIAFVAFINGILGWMGILVGFSGENQWSLDLIAGKIFIPVSYIMGVPWEDCEKVGKLIGLKTMINEFVAYKTMGEMNLTGRTKMIATYAICGFSNPGSVGILISAMVALIPHKKQAILKTIYKSFIGGALVCFMTACIASMLYPEIALQ</sequence>
<evidence type="ECO:0000256" key="3">
    <source>
        <dbReference type="ARBA" id="ARBA00022475"/>
    </source>
</evidence>